<feature type="compositionally biased region" description="Polar residues" evidence="1">
    <location>
        <begin position="186"/>
        <end position="200"/>
    </location>
</feature>
<gene>
    <name evidence="3" type="ORF">RFI_28060</name>
</gene>
<name>X6M5R1_RETFI</name>
<dbReference type="Proteomes" id="UP000023152">
    <property type="component" value="Unassembled WGS sequence"/>
</dbReference>
<organism evidence="3 4">
    <name type="scientific">Reticulomyxa filosa</name>
    <dbReference type="NCBI Taxonomy" id="46433"/>
    <lineage>
        <taxon>Eukaryota</taxon>
        <taxon>Sar</taxon>
        <taxon>Rhizaria</taxon>
        <taxon>Retaria</taxon>
        <taxon>Foraminifera</taxon>
        <taxon>Monothalamids</taxon>
        <taxon>Reticulomyxidae</taxon>
        <taxon>Reticulomyxa</taxon>
    </lineage>
</organism>
<reference evidence="3 4" key="1">
    <citation type="journal article" date="2013" name="Curr. Biol.">
        <title>The Genome of the Foraminiferan Reticulomyxa filosa.</title>
        <authorList>
            <person name="Glockner G."/>
            <person name="Hulsmann N."/>
            <person name="Schleicher M."/>
            <person name="Noegel A.A."/>
            <person name="Eichinger L."/>
            <person name="Gallinger C."/>
            <person name="Pawlowski J."/>
            <person name="Sierra R."/>
            <person name="Euteneuer U."/>
            <person name="Pillet L."/>
            <person name="Moustafa A."/>
            <person name="Platzer M."/>
            <person name="Groth M."/>
            <person name="Szafranski K."/>
            <person name="Schliwa M."/>
        </authorList>
    </citation>
    <scope>NUCLEOTIDE SEQUENCE [LARGE SCALE GENOMIC DNA]</scope>
</reference>
<keyword evidence="4" id="KW-1185">Reference proteome</keyword>
<dbReference type="InterPro" id="IPR009769">
    <property type="entry name" value="EDR2_C"/>
</dbReference>
<accession>X6M5R1</accession>
<feature type="compositionally biased region" description="Low complexity" evidence="1">
    <location>
        <begin position="176"/>
        <end position="185"/>
    </location>
</feature>
<dbReference type="AlphaFoldDB" id="X6M5R1"/>
<dbReference type="EMBL" id="ASPP01024141">
    <property type="protein sequence ID" value="ETO09328.1"/>
    <property type="molecule type" value="Genomic_DNA"/>
</dbReference>
<feature type="region of interest" description="Disordered" evidence="1">
    <location>
        <begin position="145"/>
        <end position="200"/>
    </location>
</feature>
<dbReference type="Pfam" id="PF07059">
    <property type="entry name" value="EDR2_C"/>
    <property type="match status" value="1"/>
</dbReference>
<comment type="caution">
    <text evidence="3">The sequence shown here is derived from an EMBL/GenBank/DDBJ whole genome shotgun (WGS) entry which is preliminary data.</text>
</comment>
<feature type="region of interest" description="Disordered" evidence="1">
    <location>
        <begin position="1"/>
        <end position="25"/>
    </location>
</feature>
<evidence type="ECO:0000313" key="4">
    <source>
        <dbReference type="Proteomes" id="UP000023152"/>
    </source>
</evidence>
<evidence type="ECO:0000259" key="2">
    <source>
        <dbReference type="Pfam" id="PF07059"/>
    </source>
</evidence>
<proteinExistence type="predicted"/>
<sequence length="243" mass="27574">MSKTKKNKKDEKNSKSKKIVKNRRADNQLSNYNWPDCVQPSGKTHWGEWKETNAKHIAVRSADYITTRKKIKSKRSLLKLAYQEFIEATLEESRHIATHENSWYKNNHGKLPKDTFHLIVSIQLQSIKIAIISYYVMRTEDSLFGGNESNGEETRAEKENGTTSPIVDSEADTMKSNSSTATSSSELNRNGNNPLNASASGLNTENLKLYNELMELQEHENAECSLHFDFSLLITTLALNFDG</sequence>
<evidence type="ECO:0000313" key="3">
    <source>
        <dbReference type="EMBL" id="ETO09328.1"/>
    </source>
</evidence>
<feature type="non-terminal residue" evidence="3">
    <location>
        <position position="243"/>
    </location>
</feature>
<feature type="domain" description="Protein ENHANCED DISEASE RESISTANCE 2 C-terminal" evidence="2">
    <location>
        <begin position="49"/>
        <end position="151"/>
    </location>
</feature>
<protein>
    <recommendedName>
        <fullName evidence="2">Protein ENHANCED DISEASE RESISTANCE 2 C-terminal domain-containing protein</fullName>
    </recommendedName>
</protein>
<evidence type="ECO:0000256" key="1">
    <source>
        <dbReference type="SAM" id="MobiDB-lite"/>
    </source>
</evidence>